<dbReference type="InterPro" id="IPR058664">
    <property type="entry name" value="ARB_00930-like_C"/>
</dbReference>
<organism evidence="4 5">
    <name type="scientific">Massariosphaeria phaeospora</name>
    <dbReference type="NCBI Taxonomy" id="100035"/>
    <lineage>
        <taxon>Eukaryota</taxon>
        <taxon>Fungi</taxon>
        <taxon>Dikarya</taxon>
        <taxon>Ascomycota</taxon>
        <taxon>Pezizomycotina</taxon>
        <taxon>Dothideomycetes</taxon>
        <taxon>Pleosporomycetidae</taxon>
        <taxon>Pleosporales</taxon>
        <taxon>Pleosporales incertae sedis</taxon>
        <taxon>Massariosphaeria</taxon>
    </lineage>
</organism>
<dbReference type="InterPro" id="IPR051478">
    <property type="entry name" value="Beta-lactamase-like_AB/R"/>
</dbReference>
<feature type="domain" description="Beta-lactamase-related" evidence="2">
    <location>
        <begin position="70"/>
        <end position="358"/>
    </location>
</feature>
<dbReference type="InterPro" id="IPR001466">
    <property type="entry name" value="Beta-lactam-related"/>
</dbReference>
<dbReference type="PANTHER" id="PTHR22935">
    <property type="entry name" value="PENICILLIN-BINDING PROTEIN"/>
    <property type="match status" value="1"/>
</dbReference>
<dbReference type="EMBL" id="JAADJZ010000018">
    <property type="protein sequence ID" value="KAF2868597.1"/>
    <property type="molecule type" value="Genomic_DNA"/>
</dbReference>
<gene>
    <name evidence="4" type="ORF">BDV95DRAFT_630359</name>
</gene>
<protein>
    <submittedName>
        <fullName evidence="4">Beta-lactamase/transpeptidase-like protein</fullName>
    </submittedName>
</protein>
<dbReference type="Proteomes" id="UP000481861">
    <property type="component" value="Unassembled WGS sequence"/>
</dbReference>
<dbReference type="InterPro" id="IPR012338">
    <property type="entry name" value="Beta-lactam/transpept-like"/>
</dbReference>
<dbReference type="Pfam" id="PF00144">
    <property type="entry name" value="Beta-lactamase"/>
    <property type="match status" value="1"/>
</dbReference>
<dbReference type="Gene3D" id="3.40.710.10">
    <property type="entry name" value="DD-peptidase/beta-lactamase superfamily"/>
    <property type="match status" value="1"/>
</dbReference>
<feature type="domain" description="Beta-lactamase-like ARB-00930-like C-terminal" evidence="3">
    <location>
        <begin position="386"/>
        <end position="532"/>
    </location>
</feature>
<dbReference type="PANTHER" id="PTHR22935:SF95">
    <property type="entry name" value="BETA-LACTAMASE-LIKE 1-RELATED"/>
    <property type="match status" value="1"/>
</dbReference>
<sequence length="533" mass="57672">MAYCPPPGAILPPPIETSDATTFSIPASTFANFTSKADTSFAIKASIGGTQVFQHEYSAPDYEVAQSLHETKMRLGSGSKLFTVLALELSRDKINWDDPITNYLPKLDAAAYGQVTVAALANHMSGLGRFGYTGDLGTVPNFNPALLGMPPVTNTLPNCDPYPGGRVCTRPEVYAMFNHAAYYPRSPCSGPMYSNVAYSLLGMALSAVHGKPFEQLIADLIFTPLSMAKSTYETPPADGSALLPKNDDAWACYAADFGNHNPTGGIWTTPSEMLHFLNSLLTHKLLSPARTRSWMQPRAVLPSLHQLVGAPWEIFRPADFTLAFPRPIDMYTKLGGMPGYTSWSILIPEFDLAVTMHVGGANAQAAIVALMPLVVRPLVAHADALARRQARAKYAGTYRDAQNADNTLTIALDDAEAGCGAPGLRITHFSINGVLVLKALAALQKISPADNLSAGLYPTDPDSLGTGKETFRMLLDRARHGEAQMADFERGSWNWGDPFRYVREPVDGFEFAVEGGVVKSLDLRGWRTVLVKV</sequence>
<evidence type="ECO:0000313" key="5">
    <source>
        <dbReference type="Proteomes" id="UP000481861"/>
    </source>
</evidence>
<evidence type="ECO:0000256" key="1">
    <source>
        <dbReference type="ARBA" id="ARBA00038473"/>
    </source>
</evidence>
<accession>A0A7C8I1U3</accession>
<keyword evidence="5" id="KW-1185">Reference proteome</keyword>
<evidence type="ECO:0000259" key="2">
    <source>
        <dbReference type="Pfam" id="PF00144"/>
    </source>
</evidence>
<comment type="caution">
    <text evidence="4">The sequence shown here is derived from an EMBL/GenBank/DDBJ whole genome shotgun (WGS) entry which is preliminary data.</text>
</comment>
<dbReference type="SUPFAM" id="SSF56601">
    <property type="entry name" value="beta-lactamase/transpeptidase-like"/>
    <property type="match status" value="1"/>
</dbReference>
<dbReference type="AlphaFoldDB" id="A0A7C8I1U3"/>
<dbReference type="Pfam" id="PF26335">
    <property type="entry name" value="ARB_00930_C"/>
    <property type="match status" value="1"/>
</dbReference>
<reference evidence="4 5" key="1">
    <citation type="submission" date="2020-01" db="EMBL/GenBank/DDBJ databases">
        <authorList>
            <consortium name="DOE Joint Genome Institute"/>
            <person name="Haridas S."/>
            <person name="Albert R."/>
            <person name="Binder M."/>
            <person name="Bloem J."/>
            <person name="Labutti K."/>
            <person name="Salamov A."/>
            <person name="Andreopoulos B."/>
            <person name="Baker S.E."/>
            <person name="Barry K."/>
            <person name="Bills G."/>
            <person name="Bluhm B.H."/>
            <person name="Cannon C."/>
            <person name="Castanera R."/>
            <person name="Culley D.E."/>
            <person name="Daum C."/>
            <person name="Ezra D."/>
            <person name="Gonzalez J.B."/>
            <person name="Henrissat B."/>
            <person name="Kuo A."/>
            <person name="Liang C."/>
            <person name="Lipzen A."/>
            <person name="Lutzoni F."/>
            <person name="Magnuson J."/>
            <person name="Mondo S."/>
            <person name="Nolan M."/>
            <person name="Ohm R."/>
            <person name="Pangilinan J."/>
            <person name="Park H.-J.H."/>
            <person name="Ramirez L."/>
            <person name="Alfaro M."/>
            <person name="Sun H."/>
            <person name="Tritt A."/>
            <person name="Yoshinaga Y."/>
            <person name="Zwiers L.-H.L."/>
            <person name="Turgeon B.G."/>
            <person name="Goodwin S.B."/>
            <person name="Spatafora J.W."/>
            <person name="Crous P.W."/>
            <person name="Grigoriev I.V."/>
        </authorList>
    </citation>
    <scope>NUCLEOTIDE SEQUENCE [LARGE SCALE GENOMIC DNA]</scope>
    <source>
        <strain evidence="4 5">CBS 611.86</strain>
    </source>
</reference>
<comment type="similarity">
    <text evidence="1">Belongs to the beta-lactamase family.</text>
</comment>
<evidence type="ECO:0000313" key="4">
    <source>
        <dbReference type="EMBL" id="KAF2868597.1"/>
    </source>
</evidence>
<evidence type="ECO:0000259" key="3">
    <source>
        <dbReference type="Pfam" id="PF26335"/>
    </source>
</evidence>
<name>A0A7C8I1U3_9PLEO</name>
<dbReference type="OrthoDB" id="10250282at2759"/>
<proteinExistence type="inferred from homology"/>